<dbReference type="EMBL" id="CM001231">
    <property type="protein sequence ID" value="EHA56467.1"/>
    <property type="molecule type" value="Genomic_DNA"/>
</dbReference>
<gene>
    <name evidence="1" type="ORF">MGG_16092</name>
</gene>
<dbReference type="VEuPathDB" id="FungiDB:MGG_16092"/>
<accession>G4MQH7</accession>
<dbReference type="Proteomes" id="UP000009058">
    <property type="component" value="Chromosome 1"/>
</dbReference>
<dbReference type="RefSeq" id="XP_003709079.1">
    <property type="nucleotide sequence ID" value="XM_003709031.1"/>
</dbReference>
<dbReference type="AlphaFoldDB" id="G4MQH7"/>
<proteinExistence type="predicted"/>
<sequence>MARMPRMAAKQAPNLPKPLLSAVTRQSSLGEIVVAAQVIRFVFCICGEGSLGARTHSLARECGIKICWRNSNRRSQAKFCRLGIVRWLAITKHRWQDSVCYAGTTWGLFVVGPLKEGVTKP</sequence>
<evidence type="ECO:0000313" key="2">
    <source>
        <dbReference type="Proteomes" id="UP000009058"/>
    </source>
</evidence>
<reference evidence="1 2" key="1">
    <citation type="journal article" date="2005" name="Nature">
        <title>The genome sequence of the rice blast fungus Magnaporthe grisea.</title>
        <authorList>
            <person name="Dean R.A."/>
            <person name="Talbot N.J."/>
            <person name="Ebbole D.J."/>
            <person name="Farman M.L."/>
            <person name="Mitchell T.K."/>
            <person name="Orbach M.J."/>
            <person name="Thon M."/>
            <person name="Kulkarni R."/>
            <person name="Xu J.R."/>
            <person name="Pan H."/>
            <person name="Read N.D."/>
            <person name="Lee Y.H."/>
            <person name="Carbone I."/>
            <person name="Brown D."/>
            <person name="Oh Y.Y."/>
            <person name="Donofrio N."/>
            <person name="Jeong J.S."/>
            <person name="Soanes D.M."/>
            <person name="Djonovic S."/>
            <person name="Kolomiets E."/>
            <person name="Rehmeyer C."/>
            <person name="Li W."/>
            <person name="Harding M."/>
            <person name="Kim S."/>
            <person name="Lebrun M.H."/>
            <person name="Bohnert H."/>
            <person name="Coughlan S."/>
            <person name="Butler J."/>
            <person name="Calvo S."/>
            <person name="Ma L.J."/>
            <person name="Nicol R."/>
            <person name="Purcell S."/>
            <person name="Nusbaum C."/>
            <person name="Galagan J.E."/>
            <person name="Birren B.W."/>
        </authorList>
    </citation>
    <scope>NUCLEOTIDE SEQUENCE [LARGE SCALE GENOMIC DNA]</scope>
    <source>
        <strain evidence="2">70-15 / ATCC MYA-4617 / FGSC 8958</strain>
    </source>
</reference>
<evidence type="ECO:0000313" key="1">
    <source>
        <dbReference type="EMBL" id="EHA56467.1"/>
    </source>
</evidence>
<protein>
    <submittedName>
        <fullName evidence="1">Uncharacterized protein</fullName>
    </submittedName>
</protein>
<keyword evidence="2" id="KW-1185">Reference proteome</keyword>
<dbReference type="HOGENOM" id="CLU_2038507_0_0_1"/>
<organism evidence="1 2">
    <name type="scientific">Pyricularia oryzae (strain 70-15 / ATCC MYA-4617 / FGSC 8958)</name>
    <name type="common">Rice blast fungus</name>
    <name type="synonym">Magnaporthe oryzae</name>
    <dbReference type="NCBI Taxonomy" id="242507"/>
    <lineage>
        <taxon>Eukaryota</taxon>
        <taxon>Fungi</taxon>
        <taxon>Dikarya</taxon>
        <taxon>Ascomycota</taxon>
        <taxon>Pezizomycotina</taxon>
        <taxon>Sordariomycetes</taxon>
        <taxon>Sordariomycetidae</taxon>
        <taxon>Magnaporthales</taxon>
        <taxon>Pyriculariaceae</taxon>
        <taxon>Pyricularia</taxon>
    </lineage>
</organism>
<dbReference type="GeneID" id="12984344"/>
<dbReference type="InParanoid" id="G4MQH7"/>
<name>G4MQH7_PYRO7</name>
<reference key="2">
    <citation type="submission" date="2011-05" db="EMBL/GenBank/DDBJ databases">
        <title>The Genome Sequence of Magnaporthe oryzae 70-15.</title>
        <authorList>
            <consortium name="The Broad Institute Genome Sequencing Platform"/>
            <person name="Ma L.-J."/>
            <person name="Dead R."/>
            <person name="Young S.K."/>
            <person name="Zeng Q."/>
            <person name="Gargeya S."/>
            <person name="Fitzgerald M."/>
            <person name="Haas B."/>
            <person name="Abouelleil A."/>
            <person name="Alvarado L."/>
            <person name="Arachchi H.M."/>
            <person name="Berlin A."/>
            <person name="Brown A."/>
            <person name="Chapman S.B."/>
            <person name="Chen Z."/>
            <person name="Dunbar C."/>
            <person name="Freedman E."/>
            <person name="Gearin G."/>
            <person name="Gellesch M."/>
            <person name="Goldberg J."/>
            <person name="Griggs A."/>
            <person name="Gujja S."/>
            <person name="Heiman D."/>
            <person name="Howarth C."/>
            <person name="Larson L."/>
            <person name="Lui A."/>
            <person name="MacDonald P.J.P."/>
            <person name="Mehta T."/>
            <person name="Montmayeur A."/>
            <person name="Murphy C."/>
            <person name="Neiman D."/>
            <person name="Pearson M."/>
            <person name="Priest M."/>
            <person name="Roberts A."/>
            <person name="Saif S."/>
            <person name="Shea T."/>
            <person name="Shenoy N."/>
            <person name="Sisk P."/>
            <person name="Stolte C."/>
            <person name="Sykes S."/>
            <person name="Yandava C."/>
            <person name="Wortman J."/>
            <person name="Nusbaum C."/>
            <person name="Birren B."/>
        </authorList>
    </citation>
    <scope>NUCLEOTIDE SEQUENCE</scope>
    <source>
        <strain>70-15</strain>
    </source>
</reference>
<dbReference type="KEGG" id="mgr:MGG_16092"/>